<evidence type="ECO:0000259" key="6">
    <source>
        <dbReference type="PROSITE" id="PS50145"/>
    </source>
</evidence>
<dbReference type="EnsemblPlants" id="Pp3c24_6130V3.2">
    <property type="protein sequence ID" value="Pp3c24_6130V3.2"/>
    <property type="gene ID" value="Pp3c24_6130"/>
</dbReference>
<feature type="coiled-coil region" evidence="5">
    <location>
        <begin position="339"/>
        <end position="396"/>
    </location>
</feature>
<dbReference type="PANTHER" id="PTHR10131:SF161">
    <property type="entry name" value="F26K24.24 PROTEIN"/>
    <property type="match status" value="1"/>
</dbReference>
<keyword evidence="1 4" id="KW-0479">Metal-binding</keyword>
<evidence type="ECO:0000256" key="3">
    <source>
        <dbReference type="ARBA" id="ARBA00022833"/>
    </source>
</evidence>
<keyword evidence="3 4" id="KW-0862">Zinc</keyword>
<evidence type="ECO:0000256" key="5">
    <source>
        <dbReference type="SAM" id="Coils"/>
    </source>
</evidence>
<dbReference type="EMBL" id="ABEU02000024">
    <property type="protein sequence ID" value="PNR28110.1"/>
    <property type="molecule type" value="Genomic_DNA"/>
</dbReference>
<name>A0A2K1IFQ7_PHYPA</name>
<reference evidence="7 9" key="1">
    <citation type="journal article" date="2008" name="Science">
        <title>The Physcomitrella genome reveals evolutionary insights into the conquest of land by plants.</title>
        <authorList>
            <person name="Rensing S."/>
            <person name="Lang D."/>
            <person name="Zimmer A."/>
            <person name="Terry A."/>
            <person name="Salamov A."/>
            <person name="Shapiro H."/>
            <person name="Nishiyama T."/>
            <person name="Perroud P.-F."/>
            <person name="Lindquist E."/>
            <person name="Kamisugi Y."/>
            <person name="Tanahashi T."/>
            <person name="Sakakibara K."/>
            <person name="Fujita T."/>
            <person name="Oishi K."/>
            <person name="Shin-I T."/>
            <person name="Kuroki Y."/>
            <person name="Toyoda A."/>
            <person name="Suzuki Y."/>
            <person name="Hashimoto A."/>
            <person name="Yamaguchi K."/>
            <person name="Sugano A."/>
            <person name="Kohara Y."/>
            <person name="Fujiyama A."/>
            <person name="Anterola A."/>
            <person name="Aoki S."/>
            <person name="Ashton N."/>
            <person name="Barbazuk W.B."/>
            <person name="Barker E."/>
            <person name="Bennetzen J."/>
            <person name="Bezanilla M."/>
            <person name="Blankenship R."/>
            <person name="Cho S.H."/>
            <person name="Dutcher S."/>
            <person name="Estelle M."/>
            <person name="Fawcett J.A."/>
            <person name="Gundlach H."/>
            <person name="Hanada K."/>
            <person name="Heyl A."/>
            <person name="Hicks K.A."/>
            <person name="Hugh J."/>
            <person name="Lohr M."/>
            <person name="Mayer K."/>
            <person name="Melkozernov A."/>
            <person name="Murata T."/>
            <person name="Nelson D."/>
            <person name="Pils B."/>
            <person name="Prigge M."/>
            <person name="Reiss B."/>
            <person name="Renner T."/>
            <person name="Rombauts S."/>
            <person name="Rushton P."/>
            <person name="Sanderfoot A."/>
            <person name="Schween G."/>
            <person name="Shiu S.-H."/>
            <person name="Stueber K."/>
            <person name="Theodoulou F.L."/>
            <person name="Tu H."/>
            <person name="Van de Peer Y."/>
            <person name="Verrier P.J."/>
            <person name="Waters E."/>
            <person name="Wood A."/>
            <person name="Yang L."/>
            <person name="Cove D."/>
            <person name="Cuming A."/>
            <person name="Hasebe M."/>
            <person name="Lucas S."/>
            <person name="Mishler D.B."/>
            <person name="Reski R."/>
            <person name="Grigoriev I."/>
            <person name="Quatrano R.S."/>
            <person name="Boore J.L."/>
        </authorList>
    </citation>
    <scope>NUCLEOTIDE SEQUENCE [LARGE SCALE GENOMIC DNA]</scope>
    <source>
        <strain evidence="8 9">cv. Gransden 2004</strain>
    </source>
</reference>
<dbReference type="Pfam" id="PF02176">
    <property type="entry name" value="zf-TRAF"/>
    <property type="match status" value="1"/>
</dbReference>
<keyword evidence="5" id="KW-0175">Coiled coil</keyword>
<dbReference type="SUPFAM" id="SSF49599">
    <property type="entry name" value="TRAF domain-like"/>
    <property type="match status" value="1"/>
</dbReference>
<dbReference type="AlphaFoldDB" id="A0A2K1IFQ7"/>
<dbReference type="RefSeq" id="XP_024363356.1">
    <property type="nucleotide sequence ID" value="XM_024507588.2"/>
</dbReference>
<dbReference type="InterPro" id="IPR001293">
    <property type="entry name" value="Znf_TRAF"/>
</dbReference>
<evidence type="ECO:0000313" key="9">
    <source>
        <dbReference type="Proteomes" id="UP000006727"/>
    </source>
</evidence>
<accession>A0A2K1IFQ7</accession>
<evidence type="ECO:0000313" key="7">
    <source>
        <dbReference type="EMBL" id="PNR28110.1"/>
    </source>
</evidence>
<dbReference type="PaxDb" id="3218-PP1S387_35V6.1"/>
<dbReference type="Proteomes" id="UP000006727">
    <property type="component" value="Chromosome 24"/>
</dbReference>
<dbReference type="EnsemblPlants" id="Pp3c24_6130V3.1">
    <property type="protein sequence ID" value="Pp3c24_6130V3.1"/>
    <property type="gene ID" value="Pp3c24_6130"/>
</dbReference>
<dbReference type="Gene3D" id="3.30.40.10">
    <property type="entry name" value="Zinc/RING finger domain, C3HC4 (zinc finger)"/>
    <property type="match status" value="1"/>
</dbReference>
<protein>
    <recommendedName>
        <fullName evidence="6">TRAF-type domain-containing protein</fullName>
    </recommendedName>
</protein>
<dbReference type="GO" id="GO:0008270">
    <property type="term" value="F:zinc ion binding"/>
    <property type="evidence" value="ECO:0007669"/>
    <property type="project" value="UniProtKB-KW"/>
</dbReference>
<evidence type="ECO:0000313" key="8">
    <source>
        <dbReference type="EnsemblPlants" id="Pp3c24_6130V3.1"/>
    </source>
</evidence>
<evidence type="ECO:0000256" key="2">
    <source>
        <dbReference type="ARBA" id="ARBA00022771"/>
    </source>
</evidence>
<organism evidence="7">
    <name type="scientific">Physcomitrium patens</name>
    <name type="common">Spreading-leaved earth moss</name>
    <name type="synonym">Physcomitrella patens</name>
    <dbReference type="NCBI Taxonomy" id="3218"/>
    <lineage>
        <taxon>Eukaryota</taxon>
        <taxon>Viridiplantae</taxon>
        <taxon>Streptophyta</taxon>
        <taxon>Embryophyta</taxon>
        <taxon>Bryophyta</taxon>
        <taxon>Bryophytina</taxon>
        <taxon>Bryopsida</taxon>
        <taxon>Funariidae</taxon>
        <taxon>Funariales</taxon>
        <taxon>Funariaceae</taxon>
        <taxon>Physcomitrium</taxon>
    </lineage>
</organism>
<dbReference type="Gramene" id="Pp3c24_6130V3.1">
    <property type="protein sequence ID" value="Pp3c24_6130V3.1"/>
    <property type="gene ID" value="Pp3c24_6130"/>
</dbReference>
<proteinExistence type="predicted"/>
<evidence type="ECO:0000256" key="1">
    <source>
        <dbReference type="ARBA" id="ARBA00022723"/>
    </source>
</evidence>
<feature type="domain" description="TRAF-type" evidence="6">
    <location>
        <begin position="232"/>
        <end position="279"/>
    </location>
</feature>
<dbReference type="PANTHER" id="PTHR10131">
    <property type="entry name" value="TNF RECEPTOR ASSOCIATED FACTOR"/>
    <property type="match status" value="1"/>
</dbReference>
<sequence length="403" mass="44724">MSPLNLMLSFGSLRGGASPVSVSLPHANGSGEGKKSPLPPVLLECGYYDVEQVHYLTQALLVTLAKACVEKTAGDPFSQRAGVLPDIKKEMLEYLHQQSEAYACGSGISSHGMGQVLPPSKVVDDIFESFIKSKKNLFSRVSSKIIDSIKKEDKVDDFVKELDRTGVWVVGRREARAKALLKRVDRSKTYHCEMKFDTDKELEDHRSTCNLRPYNCKNNGCGAFYSAHHAAAHDTSCPHKLLSCKLECGSLIPRGEMEAHVVTVCPMKIVKCPYHAVGCLHAMAQKLLEQHCTEHMGQHLLETLQYVQNHEVAIGSHVHRIVLLEKALQLTQRSEAVDIGTVLLTVKEHENRVKQLEAEVKKLQADLKATDASAEVLQLRRELRNLQKQVEGSTLQSSAYPPQ</sequence>
<keyword evidence="9" id="KW-1185">Reference proteome</keyword>
<dbReference type="GeneID" id="112276347"/>
<keyword evidence="2 4" id="KW-0863">Zinc-finger</keyword>
<dbReference type="STRING" id="3218.A0A2K1IFQ7"/>
<gene>
    <name evidence="8" type="primary">LOC112276347</name>
    <name evidence="7" type="ORF">PHYPA_028702</name>
</gene>
<reference evidence="8" key="3">
    <citation type="submission" date="2020-12" db="UniProtKB">
        <authorList>
            <consortium name="EnsemblPlants"/>
        </authorList>
    </citation>
    <scope>IDENTIFICATION</scope>
</reference>
<dbReference type="GO" id="GO:0005737">
    <property type="term" value="C:cytoplasm"/>
    <property type="evidence" value="ECO:0000318"/>
    <property type="project" value="GO_Central"/>
</dbReference>
<feature type="zinc finger region" description="TRAF-type" evidence="4">
    <location>
        <begin position="232"/>
        <end position="279"/>
    </location>
</feature>
<evidence type="ECO:0000256" key="4">
    <source>
        <dbReference type="PROSITE-ProRule" id="PRU00207"/>
    </source>
</evidence>
<reference evidence="7 9" key="2">
    <citation type="journal article" date="2018" name="Plant J.">
        <title>The Physcomitrella patens chromosome-scale assembly reveals moss genome structure and evolution.</title>
        <authorList>
            <person name="Lang D."/>
            <person name="Ullrich K.K."/>
            <person name="Murat F."/>
            <person name="Fuchs J."/>
            <person name="Jenkins J."/>
            <person name="Haas F.B."/>
            <person name="Piednoel M."/>
            <person name="Gundlach H."/>
            <person name="Van Bel M."/>
            <person name="Meyberg R."/>
            <person name="Vives C."/>
            <person name="Morata J."/>
            <person name="Symeonidi A."/>
            <person name="Hiss M."/>
            <person name="Muchero W."/>
            <person name="Kamisugi Y."/>
            <person name="Saleh O."/>
            <person name="Blanc G."/>
            <person name="Decker E.L."/>
            <person name="van Gessel N."/>
            <person name="Grimwood J."/>
            <person name="Hayes R.D."/>
            <person name="Graham S.W."/>
            <person name="Gunter L.E."/>
            <person name="McDaniel S.F."/>
            <person name="Hoernstein S.N.W."/>
            <person name="Larsson A."/>
            <person name="Li F.W."/>
            <person name="Perroud P.F."/>
            <person name="Phillips J."/>
            <person name="Ranjan P."/>
            <person name="Rokshar D.S."/>
            <person name="Rothfels C.J."/>
            <person name="Schneider L."/>
            <person name="Shu S."/>
            <person name="Stevenson D.W."/>
            <person name="Thummler F."/>
            <person name="Tillich M."/>
            <person name="Villarreal Aguilar J.C."/>
            <person name="Widiez T."/>
            <person name="Wong G.K."/>
            <person name="Wymore A."/>
            <person name="Zhang Y."/>
            <person name="Zimmer A.D."/>
            <person name="Quatrano R.S."/>
            <person name="Mayer K.F.X."/>
            <person name="Goodstein D."/>
            <person name="Casacuberta J.M."/>
            <person name="Vandepoele K."/>
            <person name="Reski R."/>
            <person name="Cuming A.C."/>
            <person name="Tuskan G.A."/>
            <person name="Maumus F."/>
            <person name="Salse J."/>
            <person name="Schmutz J."/>
            <person name="Rensing S.A."/>
        </authorList>
    </citation>
    <scope>NUCLEOTIDE SEQUENCE [LARGE SCALE GENOMIC DNA]</scope>
    <source>
        <strain evidence="8 9">cv. Gransden 2004</strain>
    </source>
</reference>
<dbReference type="InterPro" id="IPR013083">
    <property type="entry name" value="Znf_RING/FYVE/PHD"/>
</dbReference>
<dbReference type="Gramene" id="Pp3c24_6130V3.2">
    <property type="protein sequence ID" value="Pp3c24_6130V3.2"/>
    <property type="gene ID" value="Pp3c24_6130"/>
</dbReference>
<dbReference type="PROSITE" id="PS50145">
    <property type="entry name" value="ZF_TRAF"/>
    <property type="match status" value="1"/>
</dbReference>